<evidence type="ECO:0000256" key="2">
    <source>
        <dbReference type="SAM" id="Phobius"/>
    </source>
</evidence>
<feature type="transmembrane region" description="Helical" evidence="2">
    <location>
        <begin position="235"/>
        <end position="257"/>
    </location>
</feature>
<feature type="compositionally biased region" description="Polar residues" evidence="1">
    <location>
        <begin position="10"/>
        <end position="25"/>
    </location>
</feature>
<feature type="transmembrane region" description="Helical" evidence="2">
    <location>
        <begin position="546"/>
        <end position="568"/>
    </location>
</feature>
<proteinExistence type="predicted"/>
<feature type="transmembrane region" description="Helical" evidence="2">
    <location>
        <begin position="77"/>
        <end position="97"/>
    </location>
</feature>
<evidence type="ECO:0000313" key="4">
    <source>
        <dbReference type="Proteomes" id="UP000694044"/>
    </source>
</evidence>
<sequence length="619" mass="69292">MPFRRRVQPALTSSTATDPARSSRSGLGKLKEIFPKLVKYYASIASSWRSIQIGHREHYSVERVLAFRDYCERTSRARVFAVCALTPAPAAVVMLLIECIPLKSPEEGWKENWEMWVRVFVAAIFVGGGIVFLTRATIAEAKISISRAIGITIVSALLYTGLSCLLAATWKYPIPFGMVLLVCPFVWIIMNLILLSIDRNELKTNKNLQKQLVGHIIGTSAQSLLVVAYPTFNAVFLQLSGVQQAVFMFVLPVIKFTTKQTIAKVGTHLQDYIGVVTVFSVDVFNVLYVAICMQTARSSLTTVLVMSTDVLHIVLALRSIYHHTNRIRQQSVDNVNYLDKVLSSLDKFKPKTKPYTGSIRLLMPYKLPLSDVSNDFLLALTRKWNSPPSSEESSARQATLATELGPSTQLILRPPQQCIRLTGNHNGSVGKESCRQMLPVSPEAGVSPHESIHAQSDRHFNVTVFSDSQRSTRRSVSVNPSRGKIERSIQESLQVLFHCEYVLLSEYIECILPFVYAGYLAGLYRLPTAAYYPYTRSLTPAKLTSTLIQLVIYGSLEFLSFMGLHVLLKKRLGYSPVYQLAFVLETHVVMLQSLLFVWIVFIVQLTLVHAGVDFDAPFQ</sequence>
<feature type="transmembrane region" description="Helical" evidence="2">
    <location>
        <begin position="117"/>
        <end position="136"/>
    </location>
</feature>
<gene>
    <name evidence="3" type="ORF">PHYPSEUDO_005187</name>
</gene>
<keyword evidence="2" id="KW-0472">Membrane</keyword>
<keyword evidence="4" id="KW-1185">Reference proteome</keyword>
<protein>
    <recommendedName>
        <fullName evidence="5">Transmembrane protein</fullName>
    </recommendedName>
</protein>
<dbReference type="OrthoDB" id="101550at2759"/>
<feature type="transmembrane region" description="Helical" evidence="2">
    <location>
        <begin position="176"/>
        <end position="197"/>
    </location>
</feature>
<feature type="transmembrane region" description="Helical" evidence="2">
    <location>
        <begin position="269"/>
        <end position="291"/>
    </location>
</feature>
<feature type="transmembrane region" description="Helical" evidence="2">
    <location>
        <begin position="580"/>
        <end position="603"/>
    </location>
</feature>
<dbReference type="AlphaFoldDB" id="A0A8T1VM12"/>
<evidence type="ECO:0008006" key="5">
    <source>
        <dbReference type="Google" id="ProtNLM"/>
    </source>
</evidence>
<evidence type="ECO:0000313" key="3">
    <source>
        <dbReference type="EMBL" id="KAG7382161.1"/>
    </source>
</evidence>
<reference evidence="3" key="1">
    <citation type="submission" date="2021-02" db="EMBL/GenBank/DDBJ databases">
        <authorList>
            <person name="Palmer J.M."/>
        </authorList>
    </citation>
    <scope>NUCLEOTIDE SEQUENCE</scope>
    <source>
        <strain evidence="3">SCRP734</strain>
    </source>
</reference>
<accession>A0A8T1VM12</accession>
<feature type="region of interest" description="Disordered" evidence="1">
    <location>
        <begin position="1"/>
        <end position="25"/>
    </location>
</feature>
<feature type="transmembrane region" description="Helical" evidence="2">
    <location>
        <begin position="507"/>
        <end position="526"/>
    </location>
</feature>
<organism evidence="3 4">
    <name type="scientific">Phytophthora pseudosyringae</name>
    <dbReference type="NCBI Taxonomy" id="221518"/>
    <lineage>
        <taxon>Eukaryota</taxon>
        <taxon>Sar</taxon>
        <taxon>Stramenopiles</taxon>
        <taxon>Oomycota</taxon>
        <taxon>Peronosporomycetes</taxon>
        <taxon>Peronosporales</taxon>
        <taxon>Peronosporaceae</taxon>
        <taxon>Phytophthora</taxon>
    </lineage>
</organism>
<evidence type="ECO:0000256" key="1">
    <source>
        <dbReference type="SAM" id="MobiDB-lite"/>
    </source>
</evidence>
<comment type="caution">
    <text evidence="3">The sequence shown here is derived from an EMBL/GenBank/DDBJ whole genome shotgun (WGS) entry which is preliminary data.</text>
</comment>
<dbReference type="EMBL" id="JAGDFM010000218">
    <property type="protein sequence ID" value="KAG7382161.1"/>
    <property type="molecule type" value="Genomic_DNA"/>
</dbReference>
<keyword evidence="2" id="KW-1133">Transmembrane helix</keyword>
<name>A0A8T1VM12_9STRA</name>
<keyword evidence="2" id="KW-0812">Transmembrane</keyword>
<dbReference type="Proteomes" id="UP000694044">
    <property type="component" value="Unassembled WGS sequence"/>
</dbReference>
<feature type="transmembrane region" description="Helical" evidence="2">
    <location>
        <begin position="148"/>
        <end position="170"/>
    </location>
</feature>